<feature type="signal peptide" evidence="2">
    <location>
        <begin position="1"/>
        <end position="24"/>
    </location>
</feature>
<evidence type="ECO:0000313" key="4">
    <source>
        <dbReference type="Proteomes" id="UP000693970"/>
    </source>
</evidence>
<evidence type="ECO:0000256" key="2">
    <source>
        <dbReference type="SAM" id="SignalP"/>
    </source>
</evidence>
<keyword evidence="1" id="KW-1133">Transmembrane helix</keyword>
<protein>
    <submittedName>
        <fullName evidence="3">Uncharacterized protein</fullName>
    </submittedName>
</protein>
<name>A0A9K3PCU2_9STRA</name>
<reference evidence="3" key="2">
    <citation type="submission" date="2021-04" db="EMBL/GenBank/DDBJ databases">
        <authorList>
            <person name="Podell S."/>
        </authorList>
    </citation>
    <scope>NUCLEOTIDE SEQUENCE</scope>
    <source>
        <strain evidence="3">Hildebrandi</strain>
    </source>
</reference>
<keyword evidence="2" id="KW-0732">Signal</keyword>
<feature type="transmembrane region" description="Helical" evidence="1">
    <location>
        <begin position="140"/>
        <end position="159"/>
    </location>
</feature>
<comment type="caution">
    <text evidence="3">The sequence shown here is derived from an EMBL/GenBank/DDBJ whole genome shotgun (WGS) entry which is preliminary data.</text>
</comment>
<organism evidence="3 4">
    <name type="scientific">Nitzschia inconspicua</name>
    <dbReference type="NCBI Taxonomy" id="303405"/>
    <lineage>
        <taxon>Eukaryota</taxon>
        <taxon>Sar</taxon>
        <taxon>Stramenopiles</taxon>
        <taxon>Ochrophyta</taxon>
        <taxon>Bacillariophyta</taxon>
        <taxon>Bacillariophyceae</taxon>
        <taxon>Bacillariophycidae</taxon>
        <taxon>Bacillariales</taxon>
        <taxon>Bacillariaceae</taxon>
        <taxon>Nitzschia</taxon>
    </lineage>
</organism>
<accession>A0A9K3PCU2</accession>
<dbReference type="EMBL" id="JAGRRH010000025">
    <property type="protein sequence ID" value="KAG7341966.1"/>
    <property type="molecule type" value="Genomic_DNA"/>
</dbReference>
<dbReference type="Proteomes" id="UP000693970">
    <property type="component" value="Unassembled WGS sequence"/>
</dbReference>
<reference evidence="3" key="1">
    <citation type="journal article" date="2021" name="Sci. Rep.">
        <title>Diploid genomic architecture of Nitzschia inconspicua, an elite biomass production diatom.</title>
        <authorList>
            <person name="Oliver A."/>
            <person name="Podell S."/>
            <person name="Pinowska A."/>
            <person name="Traller J.C."/>
            <person name="Smith S.R."/>
            <person name="McClure R."/>
            <person name="Beliaev A."/>
            <person name="Bohutskyi P."/>
            <person name="Hill E.A."/>
            <person name="Rabines A."/>
            <person name="Zheng H."/>
            <person name="Allen L.Z."/>
            <person name="Kuo A."/>
            <person name="Grigoriev I.V."/>
            <person name="Allen A.E."/>
            <person name="Hazlebeck D."/>
            <person name="Allen E.E."/>
        </authorList>
    </citation>
    <scope>NUCLEOTIDE SEQUENCE</scope>
    <source>
        <strain evidence="3">Hildebrandi</strain>
    </source>
</reference>
<evidence type="ECO:0000313" key="3">
    <source>
        <dbReference type="EMBL" id="KAG7341966.1"/>
    </source>
</evidence>
<keyword evidence="1" id="KW-0472">Membrane</keyword>
<feature type="chain" id="PRO_5039951522" evidence="2">
    <location>
        <begin position="25"/>
        <end position="175"/>
    </location>
</feature>
<evidence type="ECO:0000256" key="1">
    <source>
        <dbReference type="SAM" id="Phobius"/>
    </source>
</evidence>
<proteinExistence type="predicted"/>
<keyword evidence="1" id="KW-0812">Transmembrane</keyword>
<dbReference type="AlphaFoldDB" id="A0A9K3PCU2"/>
<dbReference type="OrthoDB" id="44656at2759"/>
<sequence>MSRSSLSLCCLLVLCAALQIRAFSARIQPLTTRTSGTSSATPAVATVFFAQKGEESYSDLPPEESTEYTGSVDWDAEWKKVVANEGKLQGGKERPGQGYYRSEAEIQAIKAANAASEKLVKAGSSVTNALPDFRSLSGDWRFWIAILALVSVGLSLLTAPQNVVSSGLQGDSYYI</sequence>
<gene>
    <name evidence="3" type="ORF">IV203_007058</name>
</gene>
<keyword evidence="4" id="KW-1185">Reference proteome</keyword>